<dbReference type="Gene3D" id="2.130.10.10">
    <property type="entry name" value="YVTN repeat-like/Quinoprotein amine dehydrogenase"/>
    <property type="match status" value="1"/>
</dbReference>
<dbReference type="PANTHER" id="PTHR47199:SF2">
    <property type="entry name" value="PHOTOSYSTEM II STABILITY_ASSEMBLY FACTOR HCF136, CHLOROPLASTIC"/>
    <property type="match status" value="1"/>
</dbReference>
<dbReference type="PROSITE" id="PS51257">
    <property type="entry name" value="PROKAR_LIPOPROTEIN"/>
    <property type="match status" value="1"/>
</dbReference>
<accession>A0A1M5I4I7</accession>
<protein>
    <recommendedName>
        <fullName evidence="3">Oxidoreductase</fullName>
    </recommendedName>
</protein>
<reference evidence="2" key="1">
    <citation type="submission" date="2016-11" db="EMBL/GenBank/DDBJ databases">
        <authorList>
            <person name="Varghese N."/>
            <person name="Submissions S."/>
        </authorList>
    </citation>
    <scope>NUCLEOTIDE SEQUENCE [LARGE SCALE GENOMIC DNA]</scope>
    <source>
        <strain evidence="2">DSM 22638</strain>
    </source>
</reference>
<gene>
    <name evidence="1" type="ORF">SAMN04488116_0423</name>
</gene>
<dbReference type="EMBL" id="FQWL01000001">
    <property type="protein sequence ID" value="SHG23077.1"/>
    <property type="molecule type" value="Genomic_DNA"/>
</dbReference>
<keyword evidence="2" id="KW-1185">Reference proteome</keyword>
<sequence>MGKHIYMKYFPLLTVFILIAACSKKEKPKHFSSVKIKTVFEDSVSIRAIEFLDDKTLAFAGSGGVYGTVDVITHTVRANVQAYDTLYPEFRAVGKTASDFFMLSAGNPALLYKTGDSGTMELVYKEEGEGVFYDSMKFWNDREGIAIGDSMDGCLSIIITRDGGNTWSKLPCSQLPEADEGEGAFAASNTNIAIVGNSAWVATTAGAVYKSMDKGKTWSKTATPIVNEKPAEGIYSINFYDERIGFAIGGDYTQPQSNKANKIITRDGGATWQLVADGEEPNYKSCVQYLPNSDGAGLVAVGFTGISYSQDSGQHWKQLSDEGFYALRFLNDTVAYASGRNRIARLIFK</sequence>
<dbReference type="PANTHER" id="PTHR47199">
    <property type="entry name" value="PHOTOSYSTEM II STABILITY/ASSEMBLY FACTOR HCF136, CHLOROPLASTIC"/>
    <property type="match status" value="1"/>
</dbReference>
<dbReference type="CDD" id="cd15482">
    <property type="entry name" value="Sialidase_non-viral"/>
    <property type="match status" value="1"/>
</dbReference>
<evidence type="ECO:0000313" key="1">
    <source>
        <dbReference type="EMBL" id="SHG23077.1"/>
    </source>
</evidence>
<evidence type="ECO:0008006" key="3">
    <source>
        <dbReference type="Google" id="ProtNLM"/>
    </source>
</evidence>
<dbReference type="SUPFAM" id="SSF110296">
    <property type="entry name" value="Oligoxyloglucan reducing end-specific cellobiohydrolase"/>
    <property type="match status" value="1"/>
</dbReference>
<proteinExistence type="predicted"/>
<organism evidence="1 2">
    <name type="scientific">Flagellimonas flava</name>
    <dbReference type="NCBI Taxonomy" id="570519"/>
    <lineage>
        <taxon>Bacteria</taxon>
        <taxon>Pseudomonadati</taxon>
        <taxon>Bacteroidota</taxon>
        <taxon>Flavobacteriia</taxon>
        <taxon>Flavobacteriales</taxon>
        <taxon>Flavobacteriaceae</taxon>
        <taxon>Flagellimonas</taxon>
    </lineage>
</organism>
<dbReference type="AlphaFoldDB" id="A0A1M5I4I7"/>
<name>A0A1M5I4I7_9FLAO</name>
<dbReference type="STRING" id="570519.SAMN04488116_0423"/>
<dbReference type="Proteomes" id="UP000184532">
    <property type="component" value="Unassembled WGS sequence"/>
</dbReference>
<dbReference type="InterPro" id="IPR015943">
    <property type="entry name" value="WD40/YVTN_repeat-like_dom_sf"/>
</dbReference>
<evidence type="ECO:0000313" key="2">
    <source>
        <dbReference type="Proteomes" id="UP000184532"/>
    </source>
</evidence>